<evidence type="ECO:0008006" key="2">
    <source>
        <dbReference type="Google" id="ProtNLM"/>
    </source>
</evidence>
<dbReference type="HOGENOM" id="CLU_1991650_0_0_4"/>
<evidence type="ECO:0000313" key="1">
    <source>
        <dbReference type="EMBL" id="ADG31868.1"/>
    </source>
</evidence>
<dbReference type="Pfam" id="PF11142">
    <property type="entry name" value="DUF2917"/>
    <property type="match status" value="1"/>
</dbReference>
<organism evidence="1">
    <name type="scientific">Thiomonas intermedia (strain K12)</name>
    <name type="common">Thiobacillus intermedius</name>
    <dbReference type="NCBI Taxonomy" id="75379"/>
    <lineage>
        <taxon>Bacteria</taxon>
        <taxon>Pseudomonadati</taxon>
        <taxon>Pseudomonadota</taxon>
        <taxon>Betaproteobacteria</taxon>
        <taxon>Burkholderiales</taxon>
        <taxon>Thiomonas</taxon>
    </lineage>
</organism>
<dbReference type="BioCyc" id="TINT75379:TINT_RS12650-MONOMER"/>
<proteinExistence type="predicted"/>
<protein>
    <recommendedName>
        <fullName evidence="2">DUF2917 domain-containing protein</fullName>
    </recommendedName>
</protein>
<accession>D5X5H5</accession>
<dbReference type="InterPro" id="IPR021317">
    <property type="entry name" value="DUF2917"/>
</dbReference>
<name>D5X5H5_THIK1</name>
<dbReference type="EMBL" id="CP002021">
    <property type="protein sequence ID" value="ADG31868.1"/>
    <property type="molecule type" value="Genomic_DNA"/>
</dbReference>
<dbReference type="AlphaFoldDB" id="D5X5H5"/>
<dbReference type="KEGG" id="tin:Tint_2527"/>
<reference evidence="1" key="1">
    <citation type="submission" date="2010-04" db="EMBL/GenBank/DDBJ databases">
        <title>Complete sequence of Thiomonas intermedia K12.</title>
        <authorList>
            <consortium name="US DOE Joint Genome Institute"/>
            <person name="Lucas S."/>
            <person name="Copeland A."/>
            <person name="Lapidus A."/>
            <person name="Cheng J.-F."/>
            <person name="Bruce D."/>
            <person name="Goodwin L."/>
            <person name="Pitluck S."/>
            <person name="Davenport K."/>
            <person name="Detter J.C."/>
            <person name="Han C."/>
            <person name="Tapia R."/>
            <person name="Land M."/>
            <person name="Hauser L."/>
            <person name="Kyrpides N."/>
            <person name="Ovchinnikova G."/>
            <person name="Kerfeld C.A."/>
            <person name="Cannon G.C."/>
            <person name="Heinhorst S."/>
            <person name="Woyke T."/>
        </authorList>
    </citation>
    <scope>NUCLEOTIDE SEQUENCE [LARGE SCALE GENOMIC DNA]</scope>
    <source>
        <strain evidence="1">K12</strain>
    </source>
</reference>
<sequence>MPQTEVSIQRDWILLQLGDSLTLRNAAGQSVRLESAQTLASQPGPVRVWLTEEGQPDDVFLHAGDGYTVRGSGRVVLTVWCGTARLRLGACDRVASSPHTAMPSSRSIQSASAWATACGASAMRL</sequence>
<gene>
    <name evidence="1" type="ordered locus">Tint_2527</name>
</gene>